<dbReference type="AlphaFoldDB" id="A0A2G8KUI4"/>
<dbReference type="InterPro" id="IPR011009">
    <property type="entry name" value="Kinase-like_dom_sf"/>
</dbReference>
<reference evidence="4 5" key="1">
    <citation type="journal article" date="2017" name="PLoS Biol.">
        <title>The sea cucumber genome provides insights into morphological evolution and visceral regeneration.</title>
        <authorList>
            <person name="Zhang X."/>
            <person name="Sun L."/>
            <person name="Yuan J."/>
            <person name="Sun Y."/>
            <person name="Gao Y."/>
            <person name="Zhang L."/>
            <person name="Li S."/>
            <person name="Dai H."/>
            <person name="Hamel J.F."/>
            <person name="Liu C."/>
            <person name="Yu Y."/>
            <person name="Liu S."/>
            <person name="Lin W."/>
            <person name="Guo K."/>
            <person name="Jin S."/>
            <person name="Xu P."/>
            <person name="Storey K.B."/>
            <person name="Huan P."/>
            <person name="Zhang T."/>
            <person name="Zhou Y."/>
            <person name="Zhang J."/>
            <person name="Lin C."/>
            <person name="Li X."/>
            <person name="Xing L."/>
            <person name="Huo D."/>
            <person name="Sun M."/>
            <person name="Wang L."/>
            <person name="Mercier A."/>
            <person name="Li F."/>
            <person name="Yang H."/>
            <person name="Xiang J."/>
        </authorList>
    </citation>
    <scope>NUCLEOTIDE SEQUENCE [LARGE SCALE GENOMIC DNA]</scope>
    <source>
        <strain evidence="4">Shaxun</strain>
        <tissue evidence="4">Muscle</tissue>
    </source>
</reference>
<keyword evidence="1" id="KW-0547">Nucleotide-binding</keyword>
<keyword evidence="2" id="KW-0460">Magnesium</keyword>
<feature type="binding site" evidence="1">
    <location>
        <position position="115"/>
    </location>
    <ligand>
        <name>ATP</name>
        <dbReference type="ChEBI" id="CHEBI:30616"/>
    </ligand>
</feature>
<dbReference type="Pfam" id="PF07714">
    <property type="entry name" value="PK_Tyr_Ser-Thr"/>
    <property type="match status" value="1"/>
</dbReference>
<evidence type="ECO:0000313" key="4">
    <source>
        <dbReference type="EMBL" id="PIK51668.1"/>
    </source>
</evidence>
<dbReference type="GO" id="GO:0046872">
    <property type="term" value="F:metal ion binding"/>
    <property type="evidence" value="ECO:0007669"/>
    <property type="project" value="UniProtKB-KW"/>
</dbReference>
<sequence>MIARADVKRAHRFVVAAKKLASLPSHRNVVELLGVSIDKIPSYTFHAYVEGGNLRDYLQKINKQASTSNPKSSRKQQKITQPAKYKELMRFAYEVTSAMNFLHKRKFLHPALGARKILLGENNCSKLFDFWPETEAIEIVSNLLPLPNAPIAWLSPESVFLGIYGFEGDVWSIGIFLWELFSFGEEPYKGKTKDQIETKLRQRVQLNRPTYCPGSIYGIIMSAWEKDVEKRPTSNKIIDDLKIFLEKENIANIDDGNYRYYSIDSGEDYDKLDRLNIDVHEDGVIYG</sequence>
<proteinExistence type="predicted"/>
<dbReference type="Gene3D" id="1.10.510.10">
    <property type="entry name" value="Transferase(Phosphotransferase) domain 1"/>
    <property type="match status" value="1"/>
</dbReference>
<feature type="domain" description="Protein kinase" evidence="3">
    <location>
        <begin position="1"/>
        <end position="245"/>
    </location>
</feature>
<feature type="binding site" evidence="2">
    <location>
        <position position="129"/>
    </location>
    <ligand>
        <name>Mg(2+)</name>
        <dbReference type="ChEBI" id="CHEBI:18420"/>
    </ligand>
</feature>
<protein>
    <recommendedName>
        <fullName evidence="3">Protein kinase domain-containing protein</fullName>
    </recommendedName>
</protein>
<dbReference type="GO" id="GO:0007169">
    <property type="term" value="P:cell surface receptor protein tyrosine kinase signaling pathway"/>
    <property type="evidence" value="ECO:0007669"/>
    <property type="project" value="TreeGrafter"/>
</dbReference>
<dbReference type="PANTHER" id="PTHR24416:SF611">
    <property type="entry name" value="TYROSINE-PROTEIN KINASE TRANSMEMBRANE RECEPTOR ROR"/>
    <property type="match status" value="1"/>
</dbReference>
<dbReference type="PRINTS" id="PR00109">
    <property type="entry name" value="TYRKINASE"/>
</dbReference>
<dbReference type="OrthoDB" id="10064100at2759"/>
<dbReference type="Proteomes" id="UP000230750">
    <property type="component" value="Unassembled WGS sequence"/>
</dbReference>
<dbReference type="EMBL" id="MRZV01000361">
    <property type="protein sequence ID" value="PIK51668.1"/>
    <property type="molecule type" value="Genomic_DNA"/>
</dbReference>
<comment type="caution">
    <text evidence="4">The sequence shown here is derived from an EMBL/GenBank/DDBJ whole genome shotgun (WGS) entry which is preliminary data.</text>
</comment>
<dbReference type="InterPro" id="IPR000719">
    <property type="entry name" value="Prot_kinase_dom"/>
</dbReference>
<dbReference type="GO" id="GO:0004714">
    <property type="term" value="F:transmembrane receptor protein tyrosine kinase activity"/>
    <property type="evidence" value="ECO:0007669"/>
    <property type="project" value="TreeGrafter"/>
</dbReference>
<dbReference type="GO" id="GO:0005524">
    <property type="term" value="F:ATP binding"/>
    <property type="evidence" value="ECO:0007669"/>
    <property type="project" value="UniProtKB-KW"/>
</dbReference>
<dbReference type="SUPFAM" id="SSF56112">
    <property type="entry name" value="Protein kinase-like (PK-like)"/>
    <property type="match status" value="1"/>
</dbReference>
<dbReference type="PROSITE" id="PS50011">
    <property type="entry name" value="PROTEIN_KINASE_DOM"/>
    <property type="match status" value="1"/>
</dbReference>
<dbReference type="STRING" id="307972.A0A2G8KUI4"/>
<dbReference type="PIRSF" id="PIRSF000615">
    <property type="entry name" value="TyrPK_CSF1-R"/>
    <property type="match status" value="1"/>
</dbReference>
<dbReference type="InterPro" id="IPR050122">
    <property type="entry name" value="RTK"/>
</dbReference>
<accession>A0A2G8KUI4</accession>
<keyword evidence="1" id="KW-0067">ATP-binding</keyword>
<dbReference type="GO" id="GO:0043235">
    <property type="term" value="C:receptor complex"/>
    <property type="evidence" value="ECO:0007669"/>
    <property type="project" value="TreeGrafter"/>
</dbReference>
<evidence type="ECO:0000256" key="2">
    <source>
        <dbReference type="PIRSR" id="PIRSR000615-3"/>
    </source>
</evidence>
<evidence type="ECO:0000259" key="3">
    <source>
        <dbReference type="PROSITE" id="PS50011"/>
    </source>
</evidence>
<keyword evidence="2" id="KW-0479">Metal-binding</keyword>
<dbReference type="GO" id="GO:0005886">
    <property type="term" value="C:plasma membrane"/>
    <property type="evidence" value="ECO:0007669"/>
    <property type="project" value="TreeGrafter"/>
</dbReference>
<dbReference type="PANTHER" id="PTHR24416">
    <property type="entry name" value="TYROSINE-PROTEIN KINASE RECEPTOR"/>
    <property type="match status" value="1"/>
</dbReference>
<gene>
    <name evidence="4" type="ORF">BSL78_11430</name>
</gene>
<keyword evidence="5" id="KW-1185">Reference proteome</keyword>
<evidence type="ECO:0000313" key="5">
    <source>
        <dbReference type="Proteomes" id="UP000230750"/>
    </source>
</evidence>
<dbReference type="InterPro" id="IPR001245">
    <property type="entry name" value="Ser-Thr/Tyr_kinase_cat_dom"/>
</dbReference>
<organism evidence="4 5">
    <name type="scientific">Stichopus japonicus</name>
    <name type="common">Sea cucumber</name>
    <dbReference type="NCBI Taxonomy" id="307972"/>
    <lineage>
        <taxon>Eukaryota</taxon>
        <taxon>Metazoa</taxon>
        <taxon>Echinodermata</taxon>
        <taxon>Eleutherozoa</taxon>
        <taxon>Echinozoa</taxon>
        <taxon>Holothuroidea</taxon>
        <taxon>Aspidochirotacea</taxon>
        <taxon>Aspidochirotida</taxon>
        <taxon>Stichopodidae</taxon>
        <taxon>Apostichopus</taxon>
    </lineage>
</organism>
<name>A0A2G8KUI4_STIJA</name>
<evidence type="ECO:0000256" key="1">
    <source>
        <dbReference type="PIRSR" id="PIRSR000615-2"/>
    </source>
</evidence>